<proteinExistence type="inferred from homology"/>
<evidence type="ECO:0000256" key="3">
    <source>
        <dbReference type="ARBA" id="ARBA00004212"/>
    </source>
</evidence>
<keyword evidence="29" id="KW-0812">Transmembrane</keyword>
<dbReference type="InterPro" id="IPR000033">
    <property type="entry name" value="LDLR_classB_rpt"/>
</dbReference>
<evidence type="ECO:0000256" key="28">
    <source>
        <dbReference type="SAM" id="MobiDB-lite"/>
    </source>
</evidence>
<dbReference type="GO" id="GO:0031901">
    <property type="term" value="C:early endosome membrane"/>
    <property type="evidence" value="ECO:0007669"/>
    <property type="project" value="UniProtKB-SubCell"/>
</dbReference>
<evidence type="ECO:0000259" key="31">
    <source>
        <dbReference type="PROSITE" id="PS50853"/>
    </source>
</evidence>
<keyword evidence="10" id="KW-0813">Transport</keyword>
<feature type="signal peptide" evidence="30">
    <location>
        <begin position="1"/>
        <end position="27"/>
    </location>
</feature>
<evidence type="ECO:0000256" key="30">
    <source>
        <dbReference type="SAM" id="SignalP"/>
    </source>
</evidence>
<keyword evidence="23" id="KW-0968">Cytoplasmic vesicle</keyword>
<dbReference type="SMART" id="SM00060">
    <property type="entry name" value="FN3"/>
    <property type="match status" value="6"/>
</dbReference>
<evidence type="ECO:0000256" key="6">
    <source>
        <dbReference type="ARBA" id="ARBA00004480"/>
    </source>
</evidence>
<feature type="domain" description="Fibronectin type-III" evidence="31">
    <location>
        <begin position="1634"/>
        <end position="1728"/>
    </location>
</feature>
<evidence type="ECO:0000256" key="25">
    <source>
        <dbReference type="ARBA" id="ARBA00032450"/>
    </source>
</evidence>
<keyword evidence="17" id="KW-0256">Endoplasmic reticulum</keyword>
<keyword evidence="13" id="KW-0254">Endocytosis</keyword>
<evidence type="ECO:0000256" key="24">
    <source>
        <dbReference type="ARBA" id="ARBA00029896"/>
    </source>
</evidence>
<dbReference type="SUPFAM" id="SSF110296">
    <property type="entry name" value="Oligoxyloglucan reducing end-specific cellobiohydrolase"/>
    <property type="match status" value="1"/>
</dbReference>
<comment type="caution">
    <text evidence="32">The sequence shown here is derived from an EMBL/GenBank/DDBJ whole genome shotgun (WGS) entry which is preliminary data.</text>
</comment>
<keyword evidence="12" id="KW-0245">EGF-like domain</keyword>
<feature type="repeat" description="LDL-receptor class B" evidence="27">
    <location>
        <begin position="796"/>
        <end position="839"/>
    </location>
</feature>
<dbReference type="Gene3D" id="2.10.70.80">
    <property type="match status" value="1"/>
</dbReference>
<dbReference type="GO" id="GO:0055038">
    <property type="term" value="C:recycling endosome membrane"/>
    <property type="evidence" value="ECO:0007669"/>
    <property type="project" value="UniProtKB-SubCell"/>
</dbReference>
<evidence type="ECO:0000256" key="10">
    <source>
        <dbReference type="ARBA" id="ARBA00022448"/>
    </source>
</evidence>
<evidence type="ECO:0000256" key="4">
    <source>
        <dbReference type="ARBA" id="ARBA00004251"/>
    </source>
</evidence>
<evidence type="ECO:0000256" key="27">
    <source>
        <dbReference type="PROSITE-ProRule" id="PRU00461"/>
    </source>
</evidence>
<evidence type="ECO:0000256" key="12">
    <source>
        <dbReference type="ARBA" id="ARBA00022536"/>
    </source>
</evidence>
<dbReference type="Gene3D" id="2.60.40.10">
    <property type="entry name" value="Immunoglobulins"/>
    <property type="match status" value="5"/>
</dbReference>
<feature type="disulfide bond" evidence="26">
    <location>
        <begin position="1155"/>
        <end position="1170"/>
    </location>
</feature>
<evidence type="ECO:0000256" key="1">
    <source>
        <dbReference type="ARBA" id="ARBA00004115"/>
    </source>
</evidence>
<evidence type="ECO:0000256" key="21">
    <source>
        <dbReference type="ARBA" id="ARBA00023170"/>
    </source>
</evidence>
<feature type="region of interest" description="Disordered" evidence="28">
    <location>
        <begin position="2188"/>
        <end position="2216"/>
    </location>
</feature>
<dbReference type="SMART" id="SM00135">
    <property type="entry name" value="LY"/>
    <property type="match status" value="5"/>
</dbReference>
<feature type="disulfide bond" evidence="26">
    <location>
        <begin position="1182"/>
        <end position="1200"/>
    </location>
</feature>
<accession>A0A210PR41</accession>
<feature type="disulfide bond" evidence="26">
    <location>
        <begin position="1260"/>
        <end position="1272"/>
    </location>
</feature>
<dbReference type="InterPro" id="IPR036116">
    <property type="entry name" value="FN3_sf"/>
</dbReference>
<evidence type="ECO:0000256" key="8">
    <source>
        <dbReference type="ARBA" id="ARBA00007041"/>
    </source>
</evidence>
<dbReference type="Proteomes" id="UP000242188">
    <property type="component" value="Unassembled WGS sequence"/>
</dbReference>
<dbReference type="InterPro" id="IPR036055">
    <property type="entry name" value="LDL_receptor-like_sf"/>
</dbReference>
<evidence type="ECO:0000256" key="9">
    <source>
        <dbReference type="ARBA" id="ARBA00013467"/>
    </source>
</evidence>
<keyword evidence="15" id="KW-0677">Repeat</keyword>
<dbReference type="InterPro" id="IPR015943">
    <property type="entry name" value="WD40/YVTN_repeat-like_dom_sf"/>
</dbReference>
<feature type="chain" id="PRO_5012465260" description="Sortilin-related receptor" evidence="30">
    <location>
        <begin position="28"/>
        <end position="2216"/>
    </location>
</feature>
<keyword evidence="33" id="KW-1185">Reference proteome</keyword>
<dbReference type="PROSITE" id="PS50853">
    <property type="entry name" value="FN3"/>
    <property type="match status" value="5"/>
</dbReference>
<feature type="disulfide bond" evidence="26">
    <location>
        <begin position="1465"/>
        <end position="1480"/>
    </location>
</feature>
<dbReference type="FunFam" id="3.30.60.270:FF:000002">
    <property type="entry name" value="Sortilin-related receptor isoform A"/>
    <property type="match status" value="1"/>
</dbReference>
<dbReference type="SUPFAM" id="SSF63825">
    <property type="entry name" value="YWTD domain"/>
    <property type="match status" value="1"/>
</dbReference>
<evidence type="ECO:0000256" key="16">
    <source>
        <dbReference type="ARBA" id="ARBA00022753"/>
    </source>
</evidence>
<dbReference type="CDD" id="cd00063">
    <property type="entry name" value="FN3"/>
    <property type="match status" value="5"/>
</dbReference>
<dbReference type="Pfam" id="PF15902">
    <property type="entry name" value="Sortilin-Vps10"/>
    <property type="match status" value="1"/>
</dbReference>
<evidence type="ECO:0000256" key="7">
    <source>
        <dbReference type="ARBA" id="ARBA00004545"/>
    </source>
</evidence>
<dbReference type="InterPro" id="IPR031777">
    <property type="entry name" value="Sortilin_C"/>
</dbReference>
<dbReference type="Pfam" id="PF00057">
    <property type="entry name" value="Ldl_recept_a"/>
    <property type="match status" value="9"/>
</dbReference>
<dbReference type="InterPro" id="IPR013783">
    <property type="entry name" value="Ig-like_fold"/>
</dbReference>
<dbReference type="Gene3D" id="4.10.400.10">
    <property type="entry name" value="Low-density Lipoprotein Receptor"/>
    <property type="match status" value="9"/>
</dbReference>
<dbReference type="PRINTS" id="PR00261">
    <property type="entry name" value="LDLRECEPTOR"/>
</dbReference>
<organism evidence="32 33">
    <name type="scientific">Mizuhopecten yessoensis</name>
    <name type="common">Japanese scallop</name>
    <name type="synonym">Patinopecten yessoensis</name>
    <dbReference type="NCBI Taxonomy" id="6573"/>
    <lineage>
        <taxon>Eukaryota</taxon>
        <taxon>Metazoa</taxon>
        <taxon>Spiralia</taxon>
        <taxon>Lophotrochozoa</taxon>
        <taxon>Mollusca</taxon>
        <taxon>Bivalvia</taxon>
        <taxon>Autobranchia</taxon>
        <taxon>Pteriomorphia</taxon>
        <taxon>Pectinida</taxon>
        <taxon>Pectinoidea</taxon>
        <taxon>Pectinidae</taxon>
        <taxon>Mizuhopecten</taxon>
    </lineage>
</organism>
<evidence type="ECO:0000256" key="13">
    <source>
        <dbReference type="ARBA" id="ARBA00022583"/>
    </source>
</evidence>
<feature type="domain" description="Fibronectin type-III" evidence="31">
    <location>
        <begin position="1540"/>
        <end position="1630"/>
    </location>
</feature>
<evidence type="ECO:0000256" key="14">
    <source>
        <dbReference type="ARBA" id="ARBA00022729"/>
    </source>
</evidence>
<feature type="repeat" description="LDL-receptor class B" evidence="27">
    <location>
        <begin position="840"/>
        <end position="883"/>
    </location>
</feature>
<dbReference type="InterPro" id="IPR011042">
    <property type="entry name" value="6-blade_b-propeller_TolB-like"/>
</dbReference>
<keyword evidence="19 29" id="KW-0472">Membrane</keyword>
<feature type="transmembrane region" description="Helical" evidence="29">
    <location>
        <begin position="2140"/>
        <end position="2163"/>
    </location>
</feature>
<evidence type="ECO:0000256" key="15">
    <source>
        <dbReference type="ARBA" id="ARBA00022737"/>
    </source>
</evidence>
<dbReference type="InterPro" id="IPR002172">
    <property type="entry name" value="LDrepeatLR_classA_rpt"/>
</dbReference>
<dbReference type="PROSITE" id="PS01209">
    <property type="entry name" value="LDLRA_1"/>
    <property type="match status" value="3"/>
</dbReference>
<feature type="disulfide bond" evidence="26">
    <location>
        <begin position="1405"/>
        <end position="1417"/>
    </location>
</feature>
<feature type="disulfide bond" evidence="26">
    <location>
        <begin position="1242"/>
        <end position="1257"/>
    </location>
</feature>
<comment type="similarity">
    <text evidence="8">Belongs to the VPS10-related sortilin family. SORL1 subfamily.</text>
</comment>
<evidence type="ECO:0000256" key="29">
    <source>
        <dbReference type="SAM" id="Phobius"/>
    </source>
</evidence>
<dbReference type="InterPro" id="IPR050310">
    <property type="entry name" value="VPS10-sortilin"/>
</dbReference>
<dbReference type="Pfam" id="PF00041">
    <property type="entry name" value="fn3"/>
    <property type="match status" value="3"/>
</dbReference>
<dbReference type="CDD" id="cd00112">
    <property type="entry name" value="LDLa"/>
    <property type="match status" value="8"/>
</dbReference>
<feature type="domain" description="Fibronectin type-III" evidence="31">
    <location>
        <begin position="1926"/>
        <end position="2016"/>
    </location>
</feature>
<feature type="disulfide bond" evidence="26">
    <location>
        <begin position="1424"/>
        <end position="1439"/>
    </location>
</feature>
<evidence type="ECO:0000256" key="17">
    <source>
        <dbReference type="ARBA" id="ARBA00022824"/>
    </source>
</evidence>
<feature type="disulfide bond" evidence="26">
    <location>
        <begin position="1096"/>
        <end position="1108"/>
    </location>
</feature>
<sequence length="2216" mass="248100">MATKSGMYWSQRWILLLITNLLGVVVAERYGSQSTTIHTANSGRSRLYDARTAVVEADVSLEVERLHRTRRSATVPPPLNKHDPQVTAVQLNDSHNQMIVHWAGVGSDVILALSKESRPFNDSTGSSNLFISYNYGESFTNVESKLRLPSGKKPIIDHYYNSKVFNNFYVFTDIANNYIFTTKDYGQSFTPYSVPFRPKTIALHHSNPDILLGTDDDEENKKVYISVDFGMNWRLMQAEVKAFFLGEAPYDQANDTYVERIESSGKSTLLRSSDYFSRDITTLMTDVEDFEIKGAYMFVTKKVHLLGGPGDSLQLWVSYKRGPFHNARFSHSAAHKDYYVADASEDMVFLCVNHGDNTTHLYLSDVEGKKFSLNLENIVYYNPKGANKDTWLRYFADEAFADLAKIEGIRGVYVASQIMNVSTDLSQESQRTLITFDKGGEWQLVKAPATDRSGKPTNCTQAINCSLHLAQKYSRLFPGSRAIQILSRTNAPGIVLATGTLGMNLKRDADVYLSSDAGYSWHMVLEGHNFYSIGDHGGLLVAVPQFGITNQLLYSWNEGQTWDNITFHTEKIRVYGLLTEPGEKTAVFSLFGSHVGHHQWLIIQVNLTSIFSGECSSEDYKDWSFPDNPPFAGCILGRKTVYQRRIAHAFCYNGLDYERKVTQNNCTCNREDFECDFGFKLNTSGLILGLGTCDEDRDSYIDVHAIPVPCPPGTYYKYTRGYRKVSGDMCKGGLDHRFSPLLYSCPIREIPEFILFSTRFTIHRFILGENRDELLVQRDYSQQHSLFAVDFDYRANCLFWADGSENMIKRMCLNGSSAVENIVTRGLASVESLVFDWAGNNIFWIDSHNRTLEVARSNGDFRRTLLNSTHLDQPRALALDPHHGWMYWTDWSDSHPRISKAWMDGNTSSIKIIVNGSSIVHWPNGITIDHRMERMYWTDAFLDHIMSADLEGNNERVIVSGSAVPHPYAIGMYKNVLYWTDWSRKSIMSVDSTDNTYIRAVLTNVSDIMDLKVLSHQTQQLETACSGGNGQCSQLCLPKPPTSIMNEKNRTCRCGNAVRHSIINDGNERCLCAVGEKVDVHTGACQSANTSGDGSCGAQDFACSNGKCISSAWICDRDNDCGDFSDELDCTMRGCPTGSFKCKSSNRCIPERWHCDFDKDCTDGSDELHCNHTTCASTMHTCDSGRCIPKNWTCDFDNDCHDGVNGSVSSDERNCSYNDICLANEFHCEAHQPKCVPIGLRCDGRNDCGDRSDEKNCTTCPSGEYRCKTGACIFNNWKCDGDADCSDGSDETEDICGTTHVMNTTTTPTPPPTSCHFWQFTCHNRKCVWWSERCDQVDDCGDNSDEFNCGVQTTHAPIVCRPNEFKCRNQHCIGMNLRCNGHSDCLDGSDEDRCYMSTTSRPVVCNAGQFQCDNKLCIPTSWVCDNYPDCDNGQDEKDCNGTQVCGPTDFRCEMVEGCTTLNRVCDGVNDCADNSDEYNCGSSTPAVTQKPGHCTACDAHHLTCSRYCKCVLWMNTCDQISDCLDNSDEMLPSCQNRLVNTGYIQDIDSDSDSISMRWNHLFAVQVSYTVSFIEANNEGSYQNKSVGNATKFTISNLRPLTSYRIRVYAKENGGLEFPFTARRDYETKEGVPDAPVNFQASYNGQENYFKLQWKPPGNNSGVIRHYTLYYTTTGSSKPMIKIIPLVASYRLYIPTETAGLTYKFWITASTNTGEGKNSKKVTLTLDDELLVTGVENLTLTPGQYSVSLAWSKPNSKATVTEYQVMYNDALGTEQILKTNATTLQVPHLCPHQRYTFHVKAINGHGPSPPVSHATSTAPGSVHYVTPTDLSCDNVSPGNYKITWKAPKTGPANVTYILYYDYSAKDMQLSNIESQAHSVTVKGNTSYMLTSLRACETYFYRVGLKYPGTCMPADQTYFTTEADDKAPPKNVDFRLDYRTMTSGKLMWDPPCLNVNEPDNYTVYIFEVNTSLSNAFLMRSTSMNFTDLKRGATYNLTVRSNFLNASSSEPCIFKIPAFGAPTVFRALIENSGKVKLVWQAPKDAPSDTQFGGYDVFYSRHHHIDANGIVDHSQKEKFTFHQTTTAMFMEIALDGTYEYLFKVRYAAVNHYPGEFTEPVEVAASGVLNLPVNQASVALSKKNLIGIFVVVAVIVVALVVVLGVFIVRHHRLQRSFLSFANSHYDTRSGTTTFSSANELGEDEDSPMIQGFSDDEPLVVA</sequence>
<evidence type="ECO:0000256" key="11">
    <source>
        <dbReference type="ARBA" id="ARBA00022475"/>
    </source>
</evidence>
<dbReference type="EMBL" id="NEDP02005551">
    <property type="protein sequence ID" value="OWF38955.1"/>
    <property type="molecule type" value="Genomic_DNA"/>
</dbReference>
<name>A0A210PR41_MIZYE</name>
<dbReference type="SUPFAM" id="SSF57424">
    <property type="entry name" value="LDL receptor-like module"/>
    <property type="match status" value="9"/>
</dbReference>
<keyword evidence="18" id="KW-0333">Golgi apparatus</keyword>
<keyword evidence="20 26" id="KW-1015">Disulfide bond</keyword>
<dbReference type="OrthoDB" id="443634at2759"/>
<dbReference type="GO" id="GO:0030658">
    <property type="term" value="C:transport vesicle membrane"/>
    <property type="evidence" value="ECO:0007669"/>
    <property type="project" value="UniProtKB-SubCell"/>
</dbReference>
<dbReference type="Pfam" id="PF15901">
    <property type="entry name" value="Sortilin_C"/>
    <property type="match status" value="1"/>
</dbReference>
<evidence type="ECO:0000256" key="26">
    <source>
        <dbReference type="PROSITE-ProRule" id="PRU00124"/>
    </source>
</evidence>
<dbReference type="Pfam" id="PF00058">
    <property type="entry name" value="Ldl_recept_b"/>
    <property type="match status" value="2"/>
</dbReference>
<keyword evidence="29" id="KW-1133">Transmembrane helix</keyword>
<evidence type="ECO:0000256" key="22">
    <source>
        <dbReference type="ARBA" id="ARBA00023180"/>
    </source>
</evidence>
<feature type="disulfide bond" evidence="26">
    <location>
        <begin position="1115"/>
        <end position="1130"/>
    </location>
</feature>
<evidence type="ECO:0000313" key="32">
    <source>
        <dbReference type="EMBL" id="OWF38955.1"/>
    </source>
</evidence>
<dbReference type="GO" id="GO:0005794">
    <property type="term" value="C:Golgi apparatus"/>
    <property type="evidence" value="ECO:0007669"/>
    <property type="project" value="UniProtKB-SubCell"/>
</dbReference>
<evidence type="ECO:0000256" key="18">
    <source>
        <dbReference type="ARBA" id="ARBA00023034"/>
    </source>
</evidence>
<dbReference type="InterPro" id="IPR006581">
    <property type="entry name" value="VPS10"/>
</dbReference>
<feature type="domain" description="Fibronectin type-III" evidence="31">
    <location>
        <begin position="1730"/>
        <end position="1820"/>
    </location>
</feature>
<dbReference type="SUPFAM" id="SSF49265">
    <property type="entry name" value="Fibronectin type III"/>
    <property type="match status" value="3"/>
</dbReference>
<evidence type="ECO:0000313" key="33">
    <source>
        <dbReference type="Proteomes" id="UP000242188"/>
    </source>
</evidence>
<dbReference type="GO" id="GO:0006897">
    <property type="term" value="P:endocytosis"/>
    <property type="evidence" value="ECO:0007669"/>
    <property type="project" value="UniProtKB-KW"/>
</dbReference>
<dbReference type="PANTHER" id="PTHR12106">
    <property type="entry name" value="SORTILIN RELATED"/>
    <property type="match status" value="1"/>
</dbReference>
<dbReference type="GO" id="GO:0032585">
    <property type="term" value="C:multivesicular body membrane"/>
    <property type="evidence" value="ECO:0007669"/>
    <property type="project" value="UniProtKB-SubCell"/>
</dbReference>
<dbReference type="FunFam" id="2.120.10.30:FF:000241">
    <property type="entry name" value="Low-density lipoprotein receptor-related protein 6"/>
    <property type="match status" value="1"/>
</dbReference>
<feature type="disulfide bond" evidence="26">
    <location>
        <begin position="1267"/>
        <end position="1285"/>
    </location>
</feature>
<feature type="disulfide bond" evidence="26">
    <location>
        <begin position="1367"/>
        <end position="1385"/>
    </location>
</feature>
<feature type="disulfide bond" evidence="26">
    <location>
        <begin position="1379"/>
        <end position="1394"/>
    </location>
</feature>
<dbReference type="Gene3D" id="2.130.10.10">
    <property type="entry name" value="YVTN repeat-like/Quinoprotein amine dehydrogenase"/>
    <property type="match status" value="1"/>
</dbReference>
<feature type="disulfide bond" evidence="26">
    <location>
        <begin position="1322"/>
        <end position="1340"/>
    </location>
</feature>
<keyword evidence="16" id="KW-0967">Endosome</keyword>
<gene>
    <name evidence="32" type="ORF">KP79_PYT22012</name>
</gene>
<keyword evidence="22" id="KW-0325">Glycoprotein</keyword>
<keyword evidence="21 32" id="KW-0675">Receptor</keyword>
<evidence type="ECO:0000256" key="20">
    <source>
        <dbReference type="ARBA" id="ARBA00023157"/>
    </source>
</evidence>
<reference evidence="32 33" key="1">
    <citation type="journal article" date="2017" name="Nat. Ecol. Evol.">
        <title>Scallop genome provides insights into evolution of bilaterian karyotype and development.</title>
        <authorList>
            <person name="Wang S."/>
            <person name="Zhang J."/>
            <person name="Jiao W."/>
            <person name="Li J."/>
            <person name="Xun X."/>
            <person name="Sun Y."/>
            <person name="Guo X."/>
            <person name="Huan P."/>
            <person name="Dong B."/>
            <person name="Zhang L."/>
            <person name="Hu X."/>
            <person name="Sun X."/>
            <person name="Wang J."/>
            <person name="Zhao C."/>
            <person name="Wang Y."/>
            <person name="Wang D."/>
            <person name="Huang X."/>
            <person name="Wang R."/>
            <person name="Lv J."/>
            <person name="Li Y."/>
            <person name="Zhang Z."/>
            <person name="Liu B."/>
            <person name="Lu W."/>
            <person name="Hui Y."/>
            <person name="Liang J."/>
            <person name="Zhou Z."/>
            <person name="Hou R."/>
            <person name="Li X."/>
            <person name="Liu Y."/>
            <person name="Li H."/>
            <person name="Ning X."/>
            <person name="Lin Y."/>
            <person name="Zhao L."/>
            <person name="Xing Q."/>
            <person name="Dou J."/>
            <person name="Li Y."/>
            <person name="Mao J."/>
            <person name="Guo H."/>
            <person name="Dou H."/>
            <person name="Li T."/>
            <person name="Mu C."/>
            <person name="Jiang W."/>
            <person name="Fu Q."/>
            <person name="Fu X."/>
            <person name="Miao Y."/>
            <person name="Liu J."/>
            <person name="Yu Q."/>
            <person name="Li R."/>
            <person name="Liao H."/>
            <person name="Li X."/>
            <person name="Kong Y."/>
            <person name="Jiang Z."/>
            <person name="Chourrout D."/>
            <person name="Li R."/>
            <person name="Bao Z."/>
        </authorList>
    </citation>
    <scope>NUCLEOTIDE SEQUENCE [LARGE SCALE GENOMIC DNA]</scope>
    <source>
        <strain evidence="32 33">PY_sf001</strain>
    </source>
</reference>
<dbReference type="STRING" id="6573.A0A210PR41"/>
<dbReference type="SMART" id="SM00602">
    <property type="entry name" value="VPS10"/>
    <property type="match status" value="1"/>
</dbReference>
<feature type="disulfide bond" evidence="26">
    <location>
        <begin position="1175"/>
        <end position="1187"/>
    </location>
</feature>
<dbReference type="Gene3D" id="3.30.60.270">
    <property type="match status" value="1"/>
</dbReference>
<evidence type="ECO:0000256" key="5">
    <source>
        <dbReference type="ARBA" id="ARBA00004393"/>
    </source>
</evidence>
<protein>
    <recommendedName>
        <fullName evidence="9">Sortilin-related receptor</fullName>
    </recommendedName>
    <alternativeName>
        <fullName evidence="24">Low-density lipoprotein receptor relative with 11 ligand-binding repeats</fullName>
    </alternativeName>
    <alternativeName>
        <fullName evidence="25">Sorting protein-related receptor containing LDLR class A repeats</fullName>
    </alternativeName>
</protein>
<dbReference type="InterPro" id="IPR003961">
    <property type="entry name" value="FN3_dom"/>
</dbReference>
<evidence type="ECO:0000256" key="23">
    <source>
        <dbReference type="ARBA" id="ARBA00023329"/>
    </source>
</evidence>
<evidence type="ECO:0000256" key="2">
    <source>
        <dbReference type="ARBA" id="ARBA00004158"/>
    </source>
</evidence>
<keyword evidence="11" id="KW-1003">Cell membrane</keyword>
<dbReference type="PROSITE" id="PS51120">
    <property type="entry name" value="LDLRB"/>
    <property type="match status" value="4"/>
</dbReference>
<evidence type="ECO:0000256" key="19">
    <source>
        <dbReference type="ARBA" id="ARBA00023136"/>
    </source>
</evidence>
<feature type="repeat" description="LDL-receptor class B" evidence="27">
    <location>
        <begin position="933"/>
        <end position="976"/>
    </location>
</feature>
<dbReference type="GO" id="GO:0005789">
    <property type="term" value="C:endoplasmic reticulum membrane"/>
    <property type="evidence" value="ECO:0007669"/>
    <property type="project" value="UniProtKB-SubCell"/>
</dbReference>
<feature type="disulfide bond" evidence="26">
    <location>
        <begin position="1103"/>
        <end position="1121"/>
    </location>
</feature>
<feature type="disulfide bond" evidence="26">
    <location>
        <begin position="1315"/>
        <end position="1327"/>
    </location>
</feature>
<feature type="disulfide bond" evidence="26">
    <location>
        <begin position="1412"/>
        <end position="1430"/>
    </location>
</feature>
<dbReference type="PROSITE" id="PS50068">
    <property type="entry name" value="LDLRA_2"/>
    <property type="match status" value="10"/>
</dbReference>
<dbReference type="InterPro" id="IPR031778">
    <property type="entry name" value="Sortilin_N"/>
</dbReference>
<dbReference type="GO" id="GO:0005886">
    <property type="term" value="C:plasma membrane"/>
    <property type="evidence" value="ECO:0007669"/>
    <property type="project" value="UniProtKB-SubCell"/>
</dbReference>
<dbReference type="Gene3D" id="2.120.10.30">
    <property type="entry name" value="TolB, C-terminal domain"/>
    <property type="match status" value="1"/>
</dbReference>
<feature type="repeat" description="LDL-receptor class B" evidence="27">
    <location>
        <begin position="884"/>
        <end position="932"/>
    </location>
</feature>
<comment type="subcellular location">
    <subcellularLocation>
        <location evidence="4">Cell membrane</location>
        <topology evidence="4">Single-pass type I membrane protein</topology>
    </subcellularLocation>
    <subcellularLocation>
        <location evidence="3">Cytoplasmic vesicle</location>
        <location evidence="3">Secretory vesicle membrane</location>
        <topology evidence="3">Single-pass type I membrane protein</topology>
    </subcellularLocation>
    <subcellularLocation>
        <location evidence="2">Early endosome membrane</location>
        <topology evidence="2">Single-pass type I membrane protein</topology>
    </subcellularLocation>
    <subcellularLocation>
        <location evidence="1">Endoplasmic reticulum membrane</location>
        <topology evidence="1">Single-pass type I membrane protein</topology>
    </subcellularLocation>
    <subcellularLocation>
        <location evidence="7">Endosome</location>
        <location evidence="7">Multivesicular body membrane</location>
        <topology evidence="7">Single-pass type I membrane protein</topology>
    </subcellularLocation>
    <subcellularLocation>
        <location evidence="5">Golgi apparatus</location>
        <location evidence="5">trans-Golgi network membrane</location>
        <topology evidence="5">Single-pass type I membrane protein</topology>
    </subcellularLocation>
    <subcellularLocation>
        <location evidence="6">Recycling endosome membrane</location>
        <topology evidence="6">Single-pass type I membrane protein</topology>
    </subcellularLocation>
</comment>
<dbReference type="InterPro" id="IPR023415">
    <property type="entry name" value="LDLR_class-A_CS"/>
</dbReference>
<feature type="disulfide bond" evidence="26">
    <location>
        <begin position="1334"/>
        <end position="1349"/>
    </location>
</feature>
<dbReference type="GO" id="GO:0006892">
    <property type="term" value="P:post-Golgi vesicle-mediated transport"/>
    <property type="evidence" value="ECO:0007669"/>
    <property type="project" value="TreeGrafter"/>
</dbReference>
<comment type="caution">
    <text evidence="26">Lacks conserved residue(s) required for the propagation of feature annotation.</text>
</comment>
<keyword evidence="14 30" id="KW-0732">Signal</keyword>
<dbReference type="PANTHER" id="PTHR12106:SF27">
    <property type="entry name" value="SORTILIN-RELATED RECEPTOR"/>
    <property type="match status" value="1"/>
</dbReference>
<feature type="disulfide bond" evidence="26">
    <location>
        <begin position="1360"/>
        <end position="1372"/>
    </location>
</feature>
<dbReference type="SMART" id="SM00192">
    <property type="entry name" value="LDLa"/>
    <property type="match status" value="10"/>
</dbReference>
<feature type="domain" description="Fibronectin type-III" evidence="31">
    <location>
        <begin position="1825"/>
        <end position="1922"/>
    </location>
</feature>